<dbReference type="Proteomes" id="UP001632038">
    <property type="component" value="Unassembled WGS sequence"/>
</dbReference>
<evidence type="ECO:0000313" key="2">
    <source>
        <dbReference type="EMBL" id="KAL3653468.1"/>
    </source>
</evidence>
<reference evidence="3" key="1">
    <citation type="journal article" date="2024" name="IScience">
        <title>Strigolactones Initiate the Formation of Haustorium-like Structures in Castilleja.</title>
        <authorList>
            <person name="Buerger M."/>
            <person name="Peterson D."/>
            <person name="Chory J."/>
        </authorList>
    </citation>
    <scope>NUCLEOTIDE SEQUENCE [LARGE SCALE GENOMIC DNA]</scope>
</reference>
<sequence length="47" mass="5253">MAKLLQSVVLFFFLVALKSDSVVEGKVCQLHATQFAEVLLFTQQVLL</sequence>
<keyword evidence="1" id="KW-0732">Signal</keyword>
<evidence type="ECO:0000313" key="3">
    <source>
        <dbReference type="Proteomes" id="UP001632038"/>
    </source>
</evidence>
<evidence type="ECO:0000256" key="1">
    <source>
        <dbReference type="SAM" id="SignalP"/>
    </source>
</evidence>
<dbReference type="AlphaFoldDB" id="A0ABD3EGC1"/>
<gene>
    <name evidence="2" type="ORF">CASFOL_003149</name>
</gene>
<proteinExistence type="predicted"/>
<comment type="caution">
    <text evidence="2">The sequence shown here is derived from an EMBL/GenBank/DDBJ whole genome shotgun (WGS) entry which is preliminary data.</text>
</comment>
<keyword evidence="3" id="KW-1185">Reference proteome</keyword>
<organism evidence="2 3">
    <name type="scientific">Castilleja foliolosa</name>
    <dbReference type="NCBI Taxonomy" id="1961234"/>
    <lineage>
        <taxon>Eukaryota</taxon>
        <taxon>Viridiplantae</taxon>
        <taxon>Streptophyta</taxon>
        <taxon>Embryophyta</taxon>
        <taxon>Tracheophyta</taxon>
        <taxon>Spermatophyta</taxon>
        <taxon>Magnoliopsida</taxon>
        <taxon>eudicotyledons</taxon>
        <taxon>Gunneridae</taxon>
        <taxon>Pentapetalae</taxon>
        <taxon>asterids</taxon>
        <taxon>lamiids</taxon>
        <taxon>Lamiales</taxon>
        <taxon>Orobanchaceae</taxon>
        <taxon>Pedicularideae</taxon>
        <taxon>Castillejinae</taxon>
        <taxon>Castilleja</taxon>
    </lineage>
</organism>
<feature type="chain" id="PRO_5044828655" evidence="1">
    <location>
        <begin position="20"/>
        <end position="47"/>
    </location>
</feature>
<feature type="signal peptide" evidence="1">
    <location>
        <begin position="1"/>
        <end position="19"/>
    </location>
</feature>
<protein>
    <submittedName>
        <fullName evidence="2">Uncharacterized protein</fullName>
    </submittedName>
</protein>
<name>A0ABD3EGC1_9LAMI</name>
<dbReference type="EMBL" id="JAVIJP010000005">
    <property type="protein sequence ID" value="KAL3653468.1"/>
    <property type="molecule type" value="Genomic_DNA"/>
</dbReference>
<accession>A0ABD3EGC1</accession>